<feature type="transmembrane region" description="Helical" evidence="1">
    <location>
        <begin position="184"/>
        <end position="209"/>
    </location>
</feature>
<keyword evidence="1" id="KW-0812">Transmembrane</keyword>
<name>A0AAW1P2G9_9CHLO</name>
<feature type="transmembrane region" description="Helical" evidence="1">
    <location>
        <begin position="110"/>
        <end position="131"/>
    </location>
</feature>
<sequence>MVFSVLLLVEGVTRTNLNINTGIPWRGTHTEFPPIVGLLGGLTEVCFAFFGLLVGYFHLVHGLANRIVLFACLGTEFLFGWFTFSIYIFAMPSFEANRATQKFPNMSWTATRAVYVMGLLGSFAECAALQGKEQTGRLHRGRMIFFTCLLILKGASEITVGALFDKADGDAEFAKPVADPPFVVTKPALLIAGGIWVTITGLIGLSIAVAHVPKHGLGFSVLSFFTYLVVIALDDLGSVGIAPAAIPVGALQVGLAFALAFMPAYSGAHLEGEEIMAVEAQPEYGNGGGDVGSKHQVAPHLQAHPV</sequence>
<feature type="transmembrane region" description="Helical" evidence="1">
    <location>
        <begin position="67"/>
        <end position="90"/>
    </location>
</feature>
<gene>
    <name evidence="2" type="ORF">WJX73_009518</name>
</gene>
<reference evidence="2 3" key="1">
    <citation type="journal article" date="2024" name="Nat. Commun.">
        <title>Phylogenomics reveals the evolutionary origins of lichenization in chlorophyte algae.</title>
        <authorList>
            <person name="Puginier C."/>
            <person name="Libourel C."/>
            <person name="Otte J."/>
            <person name="Skaloud P."/>
            <person name="Haon M."/>
            <person name="Grisel S."/>
            <person name="Petersen M."/>
            <person name="Berrin J.G."/>
            <person name="Delaux P.M."/>
            <person name="Dal Grande F."/>
            <person name="Keller J."/>
        </authorList>
    </citation>
    <scope>NUCLEOTIDE SEQUENCE [LARGE SCALE GENOMIC DNA]</scope>
    <source>
        <strain evidence="2 3">SAG 2036</strain>
    </source>
</reference>
<organism evidence="2 3">
    <name type="scientific">Symbiochloris irregularis</name>
    <dbReference type="NCBI Taxonomy" id="706552"/>
    <lineage>
        <taxon>Eukaryota</taxon>
        <taxon>Viridiplantae</taxon>
        <taxon>Chlorophyta</taxon>
        <taxon>core chlorophytes</taxon>
        <taxon>Trebouxiophyceae</taxon>
        <taxon>Trebouxiales</taxon>
        <taxon>Trebouxiaceae</taxon>
        <taxon>Symbiochloris</taxon>
    </lineage>
</organism>
<evidence type="ECO:0000313" key="2">
    <source>
        <dbReference type="EMBL" id="KAK9804490.1"/>
    </source>
</evidence>
<feature type="transmembrane region" description="Helical" evidence="1">
    <location>
        <begin position="143"/>
        <end position="164"/>
    </location>
</feature>
<protein>
    <submittedName>
        <fullName evidence="2">Uncharacterized protein</fullName>
    </submittedName>
</protein>
<dbReference type="EMBL" id="JALJOQ010000051">
    <property type="protein sequence ID" value="KAK9804490.1"/>
    <property type="molecule type" value="Genomic_DNA"/>
</dbReference>
<keyword evidence="3" id="KW-1185">Reference proteome</keyword>
<feature type="transmembrane region" description="Helical" evidence="1">
    <location>
        <begin position="38"/>
        <end position="60"/>
    </location>
</feature>
<proteinExistence type="predicted"/>
<dbReference type="AlphaFoldDB" id="A0AAW1P2G9"/>
<feature type="transmembrane region" description="Helical" evidence="1">
    <location>
        <begin position="239"/>
        <end position="261"/>
    </location>
</feature>
<keyword evidence="1" id="KW-1133">Transmembrane helix</keyword>
<comment type="caution">
    <text evidence="2">The sequence shown here is derived from an EMBL/GenBank/DDBJ whole genome shotgun (WGS) entry which is preliminary data.</text>
</comment>
<evidence type="ECO:0000313" key="3">
    <source>
        <dbReference type="Proteomes" id="UP001465755"/>
    </source>
</evidence>
<dbReference type="Proteomes" id="UP001465755">
    <property type="component" value="Unassembled WGS sequence"/>
</dbReference>
<feature type="transmembrane region" description="Helical" evidence="1">
    <location>
        <begin position="216"/>
        <end position="233"/>
    </location>
</feature>
<keyword evidence="1" id="KW-0472">Membrane</keyword>
<evidence type="ECO:0000256" key="1">
    <source>
        <dbReference type="SAM" id="Phobius"/>
    </source>
</evidence>
<accession>A0AAW1P2G9</accession>